<gene>
    <name evidence="6" type="ORF">Mkiyose1413_45430</name>
    <name evidence="5" type="ORF">SRL2020028_35120</name>
</gene>
<keyword evidence="2" id="KW-0443">Lipid metabolism</keyword>
<dbReference type="InterPro" id="IPR001753">
    <property type="entry name" value="Enoyl-CoA_hydra/iso"/>
</dbReference>
<organism evidence="6 7">
    <name type="scientific">Mycobacterium kiyosense</name>
    <dbReference type="NCBI Taxonomy" id="2871094"/>
    <lineage>
        <taxon>Bacteria</taxon>
        <taxon>Bacillati</taxon>
        <taxon>Actinomycetota</taxon>
        <taxon>Actinomycetes</taxon>
        <taxon>Mycobacteriales</taxon>
        <taxon>Mycobacteriaceae</taxon>
        <taxon>Mycobacterium</taxon>
    </lineage>
</organism>
<dbReference type="PANTHER" id="PTHR11941">
    <property type="entry name" value="ENOYL-COA HYDRATASE-RELATED"/>
    <property type="match status" value="1"/>
</dbReference>
<dbReference type="AlphaFoldDB" id="A0A9P3QBE4"/>
<name>A0A9P3QBE4_9MYCO</name>
<protein>
    <submittedName>
        <fullName evidence="6">Enoyl-CoA hydratase/isomerase</fullName>
    </submittedName>
</protein>
<feature type="compositionally biased region" description="Basic and acidic residues" evidence="4">
    <location>
        <begin position="1"/>
        <end position="11"/>
    </location>
</feature>
<dbReference type="Gene3D" id="1.10.12.10">
    <property type="entry name" value="Lyase 2-enoyl-coa Hydratase, Chain A, domain 2"/>
    <property type="match status" value="1"/>
</dbReference>
<dbReference type="RefSeq" id="WP_236980411.1">
    <property type="nucleotide sequence ID" value="NZ_BRXE01000045.1"/>
</dbReference>
<evidence type="ECO:0000313" key="5">
    <source>
        <dbReference type="EMBL" id="GLB84256.1"/>
    </source>
</evidence>
<dbReference type="PANTHER" id="PTHR11941:SF169">
    <property type="entry name" value="(7AS)-7A-METHYL-1,5-DIOXO-2,3,5,6,7,7A-HEXAHYDRO-1H-INDENE-CARBOXYL-COA HYDROLASE"/>
    <property type="match status" value="1"/>
</dbReference>
<sequence>MDATDRSKDMPDETATGEPHLKVERDGEVVVLTMNNPRRKNALTPAMITLMAQAWDEIDADDGIRVAILTGSGSSYCTGGDLADGWMVRSSKANGESAPPTGKSTGTIISEGLLLSRSLTKPLIAAVNGPCLGGGCEMLQQTDIRIAEEHAVFGLPEAKFGLIAGAGTTVRLKRQIPYTKAMEMILTGEPLTAAEAYHFGLVGHVVPTGQSLDKARQIAARIAANGPLAVRNAKASVISSGWLDEEDARRIERRFVVEVMGSADAKEGLAAFAAKREPRFTGK</sequence>
<comment type="caution">
    <text evidence="6">The sequence shown here is derived from an EMBL/GenBank/DDBJ whole genome shotgun (WGS) entry which is preliminary data.</text>
</comment>
<dbReference type="Proteomes" id="UP001064782">
    <property type="component" value="Unassembled WGS sequence"/>
</dbReference>
<accession>A0A9P3QBE4</accession>
<dbReference type="EMBL" id="BRXE01000045">
    <property type="protein sequence ID" value="GLB84256.1"/>
    <property type="molecule type" value="Genomic_DNA"/>
</dbReference>
<evidence type="ECO:0000313" key="6">
    <source>
        <dbReference type="EMBL" id="GLD32660.1"/>
    </source>
</evidence>
<dbReference type="CDD" id="cd06558">
    <property type="entry name" value="crotonase-like"/>
    <property type="match status" value="1"/>
</dbReference>
<dbReference type="SUPFAM" id="SSF52096">
    <property type="entry name" value="ClpP/crotonase"/>
    <property type="match status" value="1"/>
</dbReference>
<dbReference type="Gene3D" id="3.30.300.220">
    <property type="match status" value="1"/>
</dbReference>
<dbReference type="GO" id="GO:0006635">
    <property type="term" value="P:fatty acid beta-oxidation"/>
    <property type="evidence" value="ECO:0007669"/>
    <property type="project" value="TreeGrafter"/>
</dbReference>
<dbReference type="GeneID" id="83631729"/>
<dbReference type="GO" id="GO:0016829">
    <property type="term" value="F:lyase activity"/>
    <property type="evidence" value="ECO:0007669"/>
    <property type="project" value="UniProtKB-KW"/>
</dbReference>
<keyword evidence="3" id="KW-0456">Lyase</keyword>
<dbReference type="Gene3D" id="3.90.226.20">
    <property type="match status" value="1"/>
</dbReference>
<evidence type="ECO:0000256" key="4">
    <source>
        <dbReference type="SAM" id="MobiDB-lite"/>
    </source>
</evidence>
<dbReference type="Proteomes" id="UP001165663">
    <property type="component" value="Unassembled WGS sequence"/>
</dbReference>
<evidence type="ECO:0000313" key="7">
    <source>
        <dbReference type="Proteomes" id="UP001064782"/>
    </source>
</evidence>
<evidence type="ECO:0000256" key="3">
    <source>
        <dbReference type="ARBA" id="ARBA00023239"/>
    </source>
</evidence>
<feature type="region of interest" description="Disordered" evidence="4">
    <location>
        <begin position="1"/>
        <end position="26"/>
    </location>
</feature>
<dbReference type="EMBL" id="BRZI01000050">
    <property type="protein sequence ID" value="GLD32660.1"/>
    <property type="molecule type" value="Genomic_DNA"/>
</dbReference>
<evidence type="ECO:0000256" key="1">
    <source>
        <dbReference type="ARBA" id="ARBA00005254"/>
    </source>
</evidence>
<evidence type="ECO:0000256" key="2">
    <source>
        <dbReference type="ARBA" id="ARBA00023098"/>
    </source>
</evidence>
<proteinExistence type="inferred from homology"/>
<dbReference type="Pfam" id="PF00378">
    <property type="entry name" value="ECH_1"/>
    <property type="match status" value="1"/>
</dbReference>
<dbReference type="InterPro" id="IPR029045">
    <property type="entry name" value="ClpP/crotonase-like_dom_sf"/>
</dbReference>
<comment type="similarity">
    <text evidence="1">Belongs to the enoyl-CoA hydratase/isomerase family.</text>
</comment>
<dbReference type="InterPro" id="IPR014748">
    <property type="entry name" value="Enoyl-CoA_hydra_C"/>
</dbReference>
<reference evidence="6" key="1">
    <citation type="submission" date="2022-08" db="EMBL/GenBank/DDBJ databases">
        <title>Mycobacterium kiyosense sp. nov., scotochromogenic slow-glowing species isolated from respiratory specimens.</title>
        <authorList>
            <person name="Fukano H."/>
            <person name="Kazumi Y."/>
            <person name="Sakagami N."/>
            <person name="Ato M."/>
            <person name="Mitarai S."/>
            <person name="Hoshino Y."/>
        </authorList>
    </citation>
    <scope>NUCLEOTIDE SEQUENCE</scope>
    <source>
        <strain evidence="6">1413</strain>
        <strain evidence="5">SRL2020-028</strain>
    </source>
</reference>
<keyword evidence="7" id="KW-1185">Reference proteome</keyword>